<dbReference type="InterPro" id="IPR037154">
    <property type="entry name" value="YtpR-like_sf"/>
</dbReference>
<feature type="domain" description="TRNA-binding" evidence="4">
    <location>
        <begin position="102"/>
        <end position="206"/>
    </location>
</feature>
<gene>
    <name evidence="5" type="ORF">CJJ23_01060</name>
</gene>
<evidence type="ECO:0000313" key="5">
    <source>
        <dbReference type="EMBL" id="PAK21708.1"/>
    </source>
</evidence>
<dbReference type="PROSITE" id="PS50886">
    <property type="entry name" value="TRBD"/>
    <property type="match status" value="1"/>
</dbReference>
<evidence type="ECO:0000256" key="3">
    <source>
        <dbReference type="PROSITE-ProRule" id="PRU00209"/>
    </source>
</evidence>
<evidence type="ECO:0000256" key="2">
    <source>
        <dbReference type="ARBA" id="ARBA00022884"/>
    </source>
</evidence>
<organism evidence="5 6">
    <name type="scientific">Mycoplasmopsis agassizii</name>
    <dbReference type="NCBI Taxonomy" id="33922"/>
    <lineage>
        <taxon>Bacteria</taxon>
        <taxon>Bacillati</taxon>
        <taxon>Mycoplasmatota</taxon>
        <taxon>Mycoplasmoidales</taxon>
        <taxon>Metamycoplasmataceae</taxon>
        <taxon>Mycoplasmopsis</taxon>
    </lineage>
</organism>
<reference evidence="6" key="1">
    <citation type="submission" date="2017-08" db="EMBL/GenBank/DDBJ databases">
        <authorList>
            <person name="Alvarez-Ponce D."/>
            <person name="Weitzman C.L."/>
            <person name="Tillett R.L."/>
            <person name="Sandmeier F.C."/>
            <person name="Tracy C.R."/>
        </authorList>
    </citation>
    <scope>NUCLEOTIDE SEQUENCE [LARGE SCALE GENOMIC DNA]</scope>
    <source>
        <strain evidence="6">723</strain>
    </source>
</reference>
<dbReference type="OrthoDB" id="9805455at2"/>
<dbReference type="InterPro" id="IPR012340">
    <property type="entry name" value="NA-bd_OB-fold"/>
</dbReference>
<keyword evidence="2 3" id="KW-0694">RNA-binding</keyword>
<evidence type="ECO:0000256" key="1">
    <source>
        <dbReference type="ARBA" id="ARBA00022555"/>
    </source>
</evidence>
<comment type="caution">
    <text evidence="5">The sequence shown here is derived from an EMBL/GenBank/DDBJ whole genome shotgun (WGS) entry which is preliminary data.</text>
</comment>
<dbReference type="Gene3D" id="3.30.1940.10">
    <property type="entry name" value="YtpR-like"/>
    <property type="match status" value="1"/>
</dbReference>
<accession>A0A269TL93</accession>
<dbReference type="AlphaFoldDB" id="A0A269TL93"/>
<dbReference type="EMBL" id="NQNY01000002">
    <property type="protein sequence ID" value="PAK21708.1"/>
    <property type="molecule type" value="Genomic_DNA"/>
</dbReference>
<protein>
    <recommendedName>
        <fullName evidence="4">tRNA-binding domain-containing protein</fullName>
    </recommendedName>
</protein>
<evidence type="ECO:0000259" key="4">
    <source>
        <dbReference type="PROSITE" id="PS50886"/>
    </source>
</evidence>
<dbReference type="Proteomes" id="UP000216943">
    <property type="component" value="Unassembled WGS sequence"/>
</dbReference>
<keyword evidence="1 3" id="KW-0820">tRNA-binding</keyword>
<dbReference type="GO" id="GO:0000049">
    <property type="term" value="F:tRNA binding"/>
    <property type="evidence" value="ECO:0007669"/>
    <property type="project" value="UniProtKB-UniRule"/>
</dbReference>
<evidence type="ECO:0000313" key="6">
    <source>
        <dbReference type="Proteomes" id="UP000216943"/>
    </source>
</evidence>
<dbReference type="SUPFAM" id="SSF50249">
    <property type="entry name" value="Nucleic acid-binding proteins"/>
    <property type="match status" value="1"/>
</dbReference>
<sequence>MIAIFIFYIIIKNMSIYIKNQAFKNSLLISIDSAQKVSKTLDFDTFSLLFAQNNLVGVNFFEVPSDVLKKFNFSYGSLTAELRETLNSLISEKIKDHPEYLIPQKNNYLSAQIIDIKKHENSNNLDFVTLKADQEYEVVTNLKGLKIGDNVTVATLGTLLANGKVVGYEKIANHFSKVMLVSEKTMKISEELKPYSSNLEIGKEILFTWKI</sequence>
<dbReference type="Gene3D" id="2.40.50.140">
    <property type="entry name" value="Nucleic acid-binding proteins"/>
    <property type="match status" value="1"/>
</dbReference>
<name>A0A269TL93_9BACT</name>
<dbReference type="InterPro" id="IPR002547">
    <property type="entry name" value="tRNA-bd_dom"/>
</dbReference>
<proteinExistence type="predicted"/>